<feature type="region of interest" description="Disordered" evidence="6">
    <location>
        <begin position="1"/>
        <end position="23"/>
    </location>
</feature>
<sequence length="244" mass="26506">MPTLDRTGRRLHNSTTPSNTTSSAVRLGVPMEMPTEPLSAALASMTSAYPNNVVEVRHMSSAAQIRALRNGNRDLGLVRERPTDESLDTSAVFVEPLGVLVSNETAHVLGCENGAIRLDGLAGMQWVGFPRDGSAAWYDEVTSSILRSHGADTGPMQSHTQDVIPEVKLTAVSATGKFALAPGNWHRSLPPSIHWHPLDGYSLIRRTWVMWPSASQRRDVGHLIAKLEDVVNAADSRAHHAPRT</sequence>
<keyword evidence="3" id="KW-0238">DNA-binding</keyword>
<dbReference type="Pfam" id="PF03466">
    <property type="entry name" value="LysR_substrate"/>
    <property type="match status" value="1"/>
</dbReference>
<evidence type="ECO:0000256" key="3">
    <source>
        <dbReference type="ARBA" id="ARBA00023125"/>
    </source>
</evidence>
<gene>
    <name evidence="8" type="ORF">B5M45_02610</name>
</gene>
<organism evidence="8 9">
    <name type="scientific">Mycobacterium simiae</name>
    <name type="common">Mycobacterium habana</name>
    <dbReference type="NCBI Taxonomy" id="1784"/>
    <lineage>
        <taxon>Bacteria</taxon>
        <taxon>Bacillati</taxon>
        <taxon>Actinomycetota</taxon>
        <taxon>Actinomycetes</taxon>
        <taxon>Mycobacteriales</taxon>
        <taxon>Mycobacteriaceae</taxon>
        <taxon>Mycobacterium</taxon>
        <taxon>Mycobacterium simiae complex</taxon>
    </lineage>
</organism>
<dbReference type="EMBL" id="MZZM01000005">
    <property type="protein sequence ID" value="ORJ64116.1"/>
    <property type="molecule type" value="Genomic_DNA"/>
</dbReference>
<dbReference type="InterPro" id="IPR005119">
    <property type="entry name" value="LysR_subst-bd"/>
</dbReference>
<reference evidence="8 9" key="1">
    <citation type="submission" date="2017-03" db="EMBL/GenBank/DDBJ databases">
        <title>Genomic insights into Mycobacterium simiae human colonization.</title>
        <authorList>
            <person name="Steffani J.L."/>
            <person name="Brunck M.E."/>
            <person name="Cruz E."/>
            <person name="Montiel R."/>
            <person name="Barona F."/>
        </authorList>
    </citation>
    <scope>NUCLEOTIDE SEQUENCE [LARGE SCALE GENOMIC DNA]</scope>
    <source>
        <strain evidence="8 9">MsiGto</strain>
    </source>
</reference>
<keyword evidence="5" id="KW-0804">Transcription</keyword>
<evidence type="ECO:0000256" key="2">
    <source>
        <dbReference type="ARBA" id="ARBA00023015"/>
    </source>
</evidence>
<dbReference type="RefSeq" id="WP_084947678.1">
    <property type="nucleotide sequence ID" value="NZ_MZZM01000005.1"/>
</dbReference>
<dbReference type="Proteomes" id="UP000193040">
    <property type="component" value="Unassembled WGS sequence"/>
</dbReference>
<dbReference type="PANTHER" id="PTHR30346">
    <property type="entry name" value="TRANSCRIPTIONAL DUAL REGULATOR HCAR-RELATED"/>
    <property type="match status" value="1"/>
</dbReference>
<proteinExistence type="inferred from homology"/>
<comment type="similarity">
    <text evidence="1">Belongs to the LysR transcriptional regulatory family.</text>
</comment>
<evidence type="ECO:0000313" key="9">
    <source>
        <dbReference type="Proteomes" id="UP000193040"/>
    </source>
</evidence>
<feature type="domain" description="LysR substrate-binding" evidence="7">
    <location>
        <begin position="21"/>
        <end position="227"/>
    </location>
</feature>
<dbReference type="PANTHER" id="PTHR30346:SF0">
    <property type="entry name" value="HCA OPERON TRANSCRIPTIONAL ACTIVATOR HCAR"/>
    <property type="match status" value="1"/>
</dbReference>
<keyword evidence="9" id="KW-1185">Reference proteome</keyword>
<dbReference type="GO" id="GO:0003700">
    <property type="term" value="F:DNA-binding transcription factor activity"/>
    <property type="evidence" value="ECO:0007669"/>
    <property type="project" value="TreeGrafter"/>
</dbReference>
<evidence type="ECO:0000256" key="6">
    <source>
        <dbReference type="SAM" id="MobiDB-lite"/>
    </source>
</evidence>
<accession>A0A1X0YG86</accession>
<evidence type="ECO:0000256" key="1">
    <source>
        <dbReference type="ARBA" id="ARBA00009437"/>
    </source>
</evidence>
<evidence type="ECO:0000313" key="8">
    <source>
        <dbReference type="EMBL" id="ORJ64116.1"/>
    </source>
</evidence>
<name>A0A1X0YG86_MYCSI</name>
<comment type="caution">
    <text evidence="8">The sequence shown here is derived from an EMBL/GenBank/DDBJ whole genome shotgun (WGS) entry which is preliminary data.</text>
</comment>
<feature type="compositionally biased region" description="Low complexity" evidence="6">
    <location>
        <begin position="13"/>
        <end position="23"/>
    </location>
</feature>
<evidence type="ECO:0000256" key="4">
    <source>
        <dbReference type="ARBA" id="ARBA00023159"/>
    </source>
</evidence>
<evidence type="ECO:0000256" key="5">
    <source>
        <dbReference type="ARBA" id="ARBA00023163"/>
    </source>
</evidence>
<evidence type="ECO:0000259" key="7">
    <source>
        <dbReference type="Pfam" id="PF03466"/>
    </source>
</evidence>
<dbReference type="Gene3D" id="3.40.190.10">
    <property type="entry name" value="Periplasmic binding protein-like II"/>
    <property type="match status" value="2"/>
</dbReference>
<protein>
    <recommendedName>
        <fullName evidence="7">LysR substrate-binding domain-containing protein</fullName>
    </recommendedName>
</protein>
<dbReference type="AlphaFoldDB" id="A0A1X0YG86"/>
<dbReference type="GO" id="GO:0003677">
    <property type="term" value="F:DNA binding"/>
    <property type="evidence" value="ECO:0007669"/>
    <property type="project" value="UniProtKB-KW"/>
</dbReference>
<dbReference type="GO" id="GO:0032993">
    <property type="term" value="C:protein-DNA complex"/>
    <property type="evidence" value="ECO:0007669"/>
    <property type="project" value="TreeGrafter"/>
</dbReference>
<dbReference type="SUPFAM" id="SSF53850">
    <property type="entry name" value="Periplasmic binding protein-like II"/>
    <property type="match status" value="1"/>
</dbReference>
<keyword evidence="2" id="KW-0805">Transcription regulation</keyword>
<keyword evidence="4" id="KW-0010">Activator</keyword>